<protein>
    <submittedName>
        <fullName evidence="1">Ecdysone-induced protein 74EF isoform B</fullName>
    </submittedName>
</protein>
<dbReference type="AlphaFoldDB" id="A0AAV4TEB8"/>
<organism evidence="1 2">
    <name type="scientific">Caerostris extrusa</name>
    <name type="common">Bark spider</name>
    <name type="synonym">Caerostris bankana</name>
    <dbReference type="NCBI Taxonomy" id="172846"/>
    <lineage>
        <taxon>Eukaryota</taxon>
        <taxon>Metazoa</taxon>
        <taxon>Ecdysozoa</taxon>
        <taxon>Arthropoda</taxon>
        <taxon>Chelicerata</taxon>
        <taxon>Arachnida</taxon>
        <taxon>Araneae</taxon>
        <taxon>Araneomorphae</taxon>
        <taxon>Entelegynae</taxon>
        <taxon>Araneoidea</taxon>
        <taxon>Araneidae</taxon>
        <taxon>Caerostris</taxon>
    </lineage>
</organism>
<dbReference type="EMBL" id="BPLR01011171">
    <property type="protein sequence ID" value="GIY44625.1"/>
    <property type="molecule type" value="Genomic_DNA"/>
</dbReference>
<evidence type="ECO:0000313" key="2">
    <source>
        <dbReference type="Proteomes" id="UP001054945"/>
    </source>
</evidence>
<reference evidence="1 2" key="1">
    <citation type="submission" date="2021-06" db="EMBL/GenBank/DDBJ databases">
        <title>Caerostris extrusa draft genome.</title>
        <authorList>
            <person name="Kono N."/>
            <person name="Arakawa K."/>
        </authorList>
    </citation>
    <scope>NUCLEOTIDE SEQUENCE [LARGE SCALE GENOMIC DNA]</scope>
</reference>
<sequence length="214" mass="23875">MNKYKLYIPIVSTNGIFVLSVDNSCDSTRGDPRDEIVAEALLHTPENMDREAKTLLQNILQHSPQRINYSLATMYGAHATGSLPQVQQTVVCRMLTAAAAISVMRKQNLVSLVLPLLPPGHPNPLVPLACHMLHPMGQRTSLRCTIIECSKQGRGDCVMTPHSCTTQSSLTDKRNGSVYQNKHIGPRRRISWGSGWYSREPLRSPLLRSRFLEC</sequence>
<gene>
    <name evidence="1" type="primary">Eip74EF</name>
    <name evidence="1" type="ORF">CEXT_331701</name>
</gene>
<comment type="caution">
    <text evidence="1">The sequence shown here is derived from an EMBL/GenBank/DDBJ whole genome shotgun (WGS) entry which is preliminary data.</text>
</comment>
<proteinExistence type="predicted"/>
<dbReference type="Proteomes" id="UP001054945">
    <property type="component" value="Unassembled WGS sequence"/>
</dbReference>
<accession>A0AAV4TEB8</accession>
<keyword evidence="2" id="KW-1185">Reference proteome</keyword>
<evidence type="ECO:0000313" key="1">
    <source>
        <dbReference type="EMBL" id="GIY44625.1"/>
    </source>
</evidence>
<name>A0AAV4TEB8_CAEEX</name>